<sequence>MQSRRSNVPTELIDDIIDKLATSDPHSKPALSNVASVSRGFRRRVNHHRFSILEICIHTTPSDRLENLAKILCWDLWEQQEGIAQHIRSVRLILGRRDSGVPTHSESRDKIIAHVVKAVFKGSGNESSNQTPRSLTICTTDYYRYPNNGPYHIAGLSFDTLGNETIAALHDPRCSQYVTTLRLERMWNIPTSLVSAPAIKNLHINHAHFTASEISGNGPPLPSLVYLEVKEAPSFVPACYHGRGDEHMEPIARAKYWLRKPEEYGGLTRIGTAATMLEVIVDEYLDVPFATVYYIQSNALQCLRIQRKYDQWSHAESTKTPTLGQPFQPFFLGMLHLLPSVPPPEIDLKIQVSLKYYYLPTAIFDSLDYVYSRIYHFSLVEWLEKMCSSTGTQANITLVIEFDLFEIRTNDYDPVIFQEIYEPYMHKLLAPLGRIKGVKLNIKIYAF</sequence>
<organism evidence="1 2">
    <name type="scientific">Hypholoma sublateritium (strain FD-334 SS-4)</name>
    <dbReference type="NCBI Taxonomy" id="945553"/>
    <lineage>
        <taxon>Eukaryota</taxon>
        <taxon>Fungi</taxon>
        <taxon>Dikarya</taxon>
        <taxon>Basidiomycota</taxon>
        <taxon>Agaricomycotina</taxon>
        <taxon>Agaricomycetes</taxon>
        <taxon>Agaricomycetidae</taxon>
        <taxon>Agaricales</taxon>
        <taxon>Agaricineae</taxon>
        <taxon>Strophariaceae</taxon>
        <taxon>Hypholoma</taxon>
    </lineage>
</organism>
<keyword evidence="2" id="KW-1185">Reference proteome</keyword>
<evidence type="ECO:0008006" key="3">
    <source>
        <dbReference type="Google" id="ProtNLM"/>
    </source>
</evidence>
<name>A0A0D2PDE6_HYPSF</name>
<evidence type="ECO:0000313" key="1">
    <source>
        <dbReference type="EMBL" id="KJA26581.1"/>
    </source>
</evidence>
<dbReference type="EMBL" id="KN817527">
    <property type="protein sequence ID" value="KJA26581.1"/>
    <property type="molecule type" value="Genomic_DNA"/>
</dbReference>
<proteinExistence type="predicted"/>
<dbReference type="AlphaFoldDB" id="A0A0D2PDE6"/>
<evidence type="ECO:0000313" key="2">
    <source>
        <dbReference type="Proteomes" id="UP000054270"/>
    </source>
</evidence>
<protein>
    <recommendedName>
        <fullName evidence="3">F-box domain-containing protein</fullName>
    </recommendedName>
</protein>
<reference evidence="2" key="1">
    <citation type="submission" date="2014-04" db="EMBL/GenBank/DDBJ databases">
        <title>Evolutionary Origins and Diversification of the Mycorrhizal Mutualists.</title>
        <authorList>
            <consortium name="DOE Joint Genome Institute"/>
            <consortium name="Mycorrhizal Genomics Consortium"/>
            <person name="Kohler A."/>
            <person name="Kuo A."/>
            <person name="Nagy L.G."/>
            <person name="Floudas D."/>
            <person name="Copeland A."/>
            <person name="Barry K.W."/>
            <person name="Cichocki N."/>
            <person name="Veneault-Fourrey C."/>
            <person name="LaButti K."/>
            <person name="Lindquist E.A."/>
            <person name="Lipzen A."/>
            <person name="Lundell T."/>
            <person name="Morin E."/>
            <person name="Murat C."/>
            <person name="Riley R."/>
            <person name="Ohm R."/>
            <person name="Sun H."/>
            <person name="Tunlid A."/>
            <person name="Henrissat B."/>
            <person name="Grigoriev I.V."/>
            <person name="Hibbett D.S."/>
            <person name="Martin F."/>
        </authorList>
    </citation>
    <scope>NUCLEOTIDE SEQUENCE [LARGE SCALE GENOMIC DNA]</scope>
    <source>
        <strain evidence="2">FD-334 SS-4</strain>
    </source>
</reference>
<dbReference type="Proteomes" id="UP000054270">
    <property type="component" value="Unassembled WGS sequence"/>
</dbReference>
<accession>A0A0D2PDE6</accession>
<gene>
    <name evidence="1" type="ORF">HYPSUDRAFT_63834</name>
</gene>